<evidence type="ECO:0000313" key="2">
    <source>
        <dbReference type="EMBL" id="KAH7138040.1"/>
    </source>
</evidence>
<dbReference type="Pfam" id="PF00651">
    <property type="entry name" value="BTB"/>
    <property type="match status" value="1"/>
</dbReference>
<keyword evidence="3" id="KW-1185">Reference proteome</keyword>
<dbReference type="OrthoDB" id="1022638at2759"/>
<dbReference type="PANTHER" id="PTHR47843:SF2">
    <property type="entry name" value="BTB DOMAIN-CONTAINING PROTEIN"/>
    <property type="match status" value="1"/>
</dbReference>
<dbReference type="EMBL" id="JAGMWT010000001">
    <property type="protein sequence ID" value="KAH7138040.1"/>
    <property type="molecule type" value="Genomic_DNA"/>
</dbReference>
<accession>A0A9P9EHQ0</accession>
<dbReference type="CDD" id="cd18186">
    <property type="entry name" value="BTB_POZ_ZBTB_KLHL-like"/>
    <property type="match status" value="1"/>
</dbReference>
<proteinExistence type="predicted"/>
<gene>
    <name evidence="2" type="ORF">B0J11DRAFT_3323</name>
</gene>
<feature type="domain" description="BTB" evidence="1">
    <location>
        <begin position="25"/>
        <end position="99"/>
    </location>
</feature>
<name>A0A9P9EHQ0_9PLEO</name>
<organism evidence="2 3">
    <name type="scientific">Dendryphion nanum</name>
    <dbReference type="NCBI Taxonomy" id="256645"/>
    <lineage>
        <taxon>Eukaryota</taxon>
        <taxon>Fungi</taxon>
        <taxon>Dikarya</taxon>
        <taxon>Ascomycota</taxon>
        <taxon>Pezizomycotina</taxon>
        <taxon>Dothideomycetes</taxon>
        <taxon>Pleosporomycetidae</taxon>
        <taxon>Pleosporales</taxon>
        <taxon>Torulaceae</taxon>
        <taxon>Dendryphion</taxon>
    </lineage>
</organism>
<protein>
    <recommendedName>
        <fullName evidence="1">BTB domain-containing protein</fullName>
    </recommendedName>
</protein>
<sequence>MDSRSSTPESRSNSSEESFLWLASPAVSVAVGQDPRRVFQVHGAILCTSSKFFRNVLKPEWTSNREERKPIELTDPEDDPETFTIYVHWLYYKMLPASVNSKPSSSQMGRLIDAYLLGEKLMDNAFKNSIIAAIIASFCHSPRSERRFPSSLDIDILYERTTPSSRLRNLIVDLWVYVAHASPGWMRDVDNVPREFLVDVTKAMIKNRPIPSDQRPWELATHEYFEKDDKELEEEKV</sequence>
<evidence type="ECO:0000313" key="3">
    <source>
        <dbReference type="Proteomes" id="UP000700596"/>
    </source>
</evidence>
<dbReference type="InterPro" id="IPR011333">
    <property type="entry name" value="SKP1/BTB/POZ_sf"/>
</dbReference>
<dbReference type="Proteomes" id="UP000700596">
    <property type="component" value="Unassembled WGS sequence"/>
</dbReference>
<dbReference type="InterPro" id="IPR000210">
    <property type="entry name" value="BTB/POZ_dom"/>
</dbReference>
<reference evidence="2" key="1">
    <citation type="journal article" date="2021" name="Nat. Commun.">
        <title>Genetic determinants of endophytism in the Arabidopsis root mycobiome.</title>
        <authorList>
            <person name="Mesny F."/>
            <person name="Miyauchi S."/>
            <person name="Thiergart T."/>
            <person name="Pickel B."/>
            <person name="Atanasova L."/>
            <person name="Karlsson M."/>
            <person name="Huettel B."/>
            <person name="Barry K.W."/>
            <person name="Haridas S."/>
            <person name="Chen C."/>
            <person name="Bauer D."/>
            <person name="Andreopoulos W."/>
            <person name="Pangilinan J."/>
            <person name="LaButti K."/>
            <person name="Riley R."/>
            <person name="Lipzen A."/>
            <person name="Clum A."/>
            <person name="Drula E."/>
            <person name="Henrissat B."/>
            <person name="Kohler A."/>
            <person name="Grigoriev I.V."/>
            <person name="Martin F.M."/>
            <person name="Hacquard S."/>
        </authorList>
    </citation>
    <scope>NUCLEOTIDE SEQUENCE</scope>
    <source>
        <strain evidence="2">MPI-CAGE-CH-0243</strain>
    </source>
</reference>
<comment type="caution">
    <text evidence="2">The sequence shown here is derived from an EMBL/GenBank/DDBJ whole genome shotgun (WGS) entry which is preliminary data.</text>
</comment>
<dbReference type="PANTHER" id="PTHR47843">
    <property type="entry name" value="BTB DOMAIN-CONTAINING PROTEIN-RELATED"/>
    <property type="match status" value="1"/>
</dbReference>
<dbReference type="Gene3D" id="3.30.710.10">
    <property type="entry name" value="Potassium Channel Kv1.1, Chain A"/>
    <property type="match status" value="1"/>
</dbReference>
<dbReference type="PROSITE" id="PS50097">
    <property type="entry name" value="BTB"/>
    <property type="match status" value="1"/>
</dbReference>
<dbReference type="SUPFAM" id="SSF54695">
    <property type="entry name" value="POZ domain"/>
    <property type="match status" value="1"/>
</dbReference>
<evidence type="ECO:0000259" key="1">
    <source>
        <dbReference type="PROSITE" id="PS50097"/>
    </source>
</evidence>
<dbReference type="AlphaFoldDB" id="A0A9P9EHQ0"/>